<evidence type="ECO:0000256" key="1">
    <source>
        <dbReference type="ARBA" id="ARBA00000063"/>
    </source>
</evidence>
<evidence type="ECO:0000256" key="5">
    <source>
        <dbReference type="ARBA" id="ARBA00012507"/>
    </source>
</evidence>
<dbReference type="InterPro" id="IPR026506">
    <property type="entry name" value="GDPGP"/>
</dbReference>
<dbReference type="EnsemblMetazoa" id="AALFPA23_003707.R4272">
    <property type="protein sequence ID" value="AALFPA23_003707.P4272"/>
    <property type="gene ID" value="AALFPA23_003707"/>
</dbReference>
<evidence type="ECO:0000256" key="3">
    <source>
        <dbReference type="ARBA" id="ARBA00004496"/>
    </source>
</evidence>
<comment type="similarity">
    <text evidence="4">Belongs to the GDPGP1 family.</text>
</comment>
<keyword evidence="10" id="KW-0548">Nucleotidyltransferase</keyword>
<evidence type="ECO:0000256" key="7">
    <source>
        <dbReference type="ARBA" id="ARBA00022490"/>
    </source>
</evidence>
<dbReference type="GeneID" id="109397655"/>
<comment type="function">
    <text evidence="2">Specific and highly efficient GDP-D-glucose phosphorylase regulating the levels of GDP-D-glucose in cells.</text>
</comment>
<keyword evidence="12" id="KW-0378">Hydrolase</keyword>
<keyword evidence="11" id="KW-0547">Nucleotide-binding</keyword>
<evidence type="ECO:0000256" key="4">
    <source>
        <dbReference type="ARBA" id="ARBA00006451"/>
    </source>
</evidence>
<dbReference type="Pfam" id="PF26216">
    <property type="entry name" value="GDPGP1_C"/>
    <property type="match status" value="1"/>
</dbReference>
<evidence type="ECO:0000259" key="14">
    <source>
        <dbReference type="Pfam" id="PF26217"/>
    </source>
</evidence>
<evidence type="ECO:0000256" key="11">
    <source>
        <dbReference type="ARBA" id="ARBA00022741"/>
    </source>
</evidence>
<evidence type="ECO:0000313" key="15">
    <source>
        <dbReference type="EnsemblMetazoa" id="AALFPA23_003707.P4272"/>
    </source>
</evidence>
<evidence type="ECO:0000256" key="10">
    <source>
        <dbReference type="ARBA" id="ARBA00022695"/>
    </source>
</evidence>
<evidence type="ECO:0000256" key="2">
    <source>
        <dbReference type="ARBA" id="ARBA00003049"/>
    </source>
</evidence>
<reference evidence="15" key="2">
    <citation type="submission" date="2025-05" db="UniProtKB">
        <authorList>
            <consortium name="EnsemblMetazoa"/>
        </authorList>
    </citation>
    <scope>IDENTIFICATION</scope>
    <source>
        <strain evidence="15">Foshan</strain>
    </source>
</reference>
<dbReference type="InterPro" id="IPR036265">
    <property type="entry name" value="HIT-like_sf"/>
</dbReference>
<reference evidence="16" key="1">
    <citation type="journal article" date="2015" name="Proc. Natl. Acad. Sci. U.S.A.">
        <title>Genome sequence of the Asian Tiger mosquito, Aedes albopictus, reveals insights into its biology, genetics, and evolution.</title>
        <authorList>
            <person name="Chen X.G."/>
            <person name="Jiang X."/>
            <person name="Gu J."/>
            <person name="Xu M."/>
            <person name="Wu Y."/>
            <person name="Deng Y."/>
            <person name="Zhang C."/>
            <person name="Bonizzoni M."/>
            <person name="Dermauw W."/>
            <person name="Vontas J."/>
            <person name="Armbruster P."/>
            <person name="Huang X."/>
            <person name="Yang Y."/>
            <person name="Zhang H."/>
            <person name="He W."/>
            <person name="Peng H."/>
            <person name="Liu Y."/>
            <person name="Wu K."/>
            <person name="Chen J."/>
            <person name="Lirakis M."/>
            <person name="Topalis P."/>
            <person name="Van Leeuwen T."/>
            <person name="Hall A.B."/>
            <person name="Jiang X."/>
            <person name="Thorpe C."/>
            <person name="Mueller R.L."/>
            <person name="Sun C."/>
            <person name="Waterhouse R.M."/>
            <person name="Yan G."/>
            <person name="Tu Z.J."/>
            <person name="Fang X."/>
            <person name="James A.A."/>
        </authorList>
    </citation>
    <scope>NUCLEOTIDE SEQUENCE [LARGE SCALE GENOMIC DNA]</scope>
    <source>
        <strain evidence="16">Foshan</strain>
    </source>
</reference>
<keyword evidence="16" id="KW-1185">Reference proteome</keyword>
<comment type="subcellular location">
    <subcellularLocation>
        <location evidence="3">Cytoplasm</location>
    </subcellularLocation>
</comment>
<dbReference type="SUPFAM" id="SSF54197">
    <property type="entry name" value="HIT-like"/>
    <property type="match status" value="1"/>
</dbReference>
<evidence type="ECO:0000259" key="13">
    <source>
        <dbReference type="Pfam" id="PF26216"/>
    </source>
</evidence>
<sequence>MSIESIKQLDELIGVQQLLESRWEKLHDENPDGVCRYQLAIERERVTEGRCRFLLQLNRKRTTARRKPDGISSVVPVFDPSRFNFNKVDSREVLMEVQSGECTIAIMINNSPLTKNHFLIVPDRSRNMPQMIRKDSLEAVFKLFMLMEDHRYRMGFNSPGALASVNHLHYHFMLMCHKLYVEDAPLTALSEDLHLLENHPARAYCFLYNPTNEPPTPFTDRIFHLVTILLSQNIAHNLFVTWNGPGDTIRALIYTRLQPCENKQVSPFNVAFSELSGFVPLGDEADYDQLDECRLEQFFREAQGTRDRDGYRKLDQIVLDGLATPLLEGGER</sequence>
<comment type="catalytic activity">
    <reaction evidence="1">
        <text>GDP-alpha-D-glucose + phosphate = alpha-D-glucose 1-phosphate + GDP + H(+)</text>
        <dbReference type="Rhea" id="RHEA:30387"/>
        <dbReference type="ChEBI" id="CHEBI:15378"/>
        <dbReference type="ChEBI" id="CHEBI:43474"/>
        <dbReference type="ChEBI" id="CHEBI:58189"/>
        <dbReference type="ChEBI" id="CHEBI:58601"/>
        <dbReference type="ChEBI" id="CHEBI:62230"/>
        <dbReference type="EC" id="2.7.7.78"/>
    </reaction>
</comment>
<dbReference type="EC" id="2.7.7.78" evidence="5"/>
<proteinExistence type="inferred from homology"/>
<evidence type="ECO:0000313" key="16">
    <source>
        <dbReference type="Proteomes" id="UP000069940"/>
    </source>
</evidence>
<keyword evidence="7" id="KW-0963">Cytoplasm</keyword>
<name>A0ABM1XXC4_AEDAL</name>
<dbReference type="InterPro" id="IPR058865">
    <property type="entry name" value="GDPGP1_C"/>
</dbReference>
<dbReference type="PANTHER" id="PTHR20884">
    <property type="entry name" value="GDP-D-GLUCOSE PHOSPHORYLASE 1"/>
    <property type="match status" value="1"/>
</dbReference>
<organism evidence="15 16">
    <name type="scientific">Aedes albopictus</name>
    <name type="common">Asian tiger mosquito</name>
    <name type="synonym">Stegomyia albopicta</name>
    <dbReference type="NCBI Taxonomy" id="7160"/>
    <lineage>
        <taxon>Eukaryota</taxon>
        <taxon>Metazoa</taxon>
        <taxon>Ecdysozoa</taxon>
        <taxon>Arthropoda</taxon>
        <taxon>Hexapoda</taxon>
        <taxon>Insecta</taxon>
        <taxon>Pterygota</taxon>
        <taxon>Neoptera</taxon>
        <taxon>Endopterygota</taxon>
        <taxon>Diptera</taxon>
        <taxon>Nematocera</taxon>
        <taxon>Culicoidea</taxon>
        <taxon>Culicidae</taxon>
        <taxon>Culicinae</taxon>
        <taxon>Aedini</taxon>
        <taxon>Aedes</taxon>
        <taxon>Stegomyia</taxon>
    </lineage>
</organism>
<dbReference type="InterPro" id="IPR058866">
    <property type="entry name" value="GDPGP1_N"/>
</dbReference>
<dbReference type="Pfam" id="PF26217">
    <property type="entry name" value="GDPGP1_N"/>
    <property type="match status" value="1"/>
</dbReference>
<evidence type="ECO:0000256" key="9">
    <source>
        <dbReference type="ARBA" id="ARBA00022679"/>
    </source>
</evidence>
<evidence type="ECO:0000256" key="12">
    <source>
        <dbReference type="ARBA" id="ARBA00022801"/>
    </source>
</evidence>
<feature type="domain" description="GDPGP1-like C-terminal" evidence="13">
    <location>
        <begin position="195"/>
        <end position="302"/>
    </location>
</feature>
<protein>
    <recommendedName>
        <fullName evidence="6">GDP-D-glucose phosphorylase 1</fullName>
        <ecNumber evidence="5">2.7.7.78</ecNumber>
    </recommendedName>
</protein>
<accession>A0ABM1XXC4</accession>
<evidence type="ECO:0000256" key="8">
    <source>
        <dbReference type="ARBA" id="ARBA00022658"/>
    </source>
</evidence>
<dbReference type="RefSeq" id="XP_019525495.3">
    <property type="nucleotide sequence ID" value="XM_019669950.3"/>
</dbReference>
<evidence type="ECO:0000256" key="6">
    <source>
        <dbReference type="ARBA" id="ARBA00018857"/>
    </source>
</evidence>
<dbReference type="Gene3D" id="3.30.428.10">
    <property type="entry name" value="HIT-like"/>
    <property type="match status" value="1"/>
</dbReference>
<keyword evidence="8" id="KW-0344">Guanine-nucleotide releasing factor</keyword>
<dbReference type="PANTHER" id="PTHR20884:SF8">
    <property type="entry name" value="GDP-D-GLUCOSE PHOSPHORYLASE 1"/>
    <property type="match status" value="1"/>
</dbReference>
<feature type="domain" description="GDPGP1-like N-terminal" evidence="14">
    <location>
        <begin position="17"/>
        <end position="172"/>
    </location>
</feature>
<keyword evidence="9" id="KW-0808">Transferase</keyword>
<dbReference type="Proteomes" id="UP000069940">
    <property type="component" value="Unassembled WGS sequence"/>
</dbReference>